<keyword evidence="2" id="KW-1185">Reference proteome</keyword>
<evidence type="ECO:0000313" key="2">
    <source>
        <dbReference type="Proteomes" id="UP000479190"/>
    </source>
</evidence>
<evidence type="ECO:0000313" key="1">
    <source>
        <dbReference type="EMBL" id="CAB0030672.1"/>
    </source>
</evidence>
<sequence>MEYHCFGSIQLIILMEYLWYVSNNLPTYDNIITATYADDTAILSAHPCPDTASLRLQEHLHRLEEWYKAMTAHPRISHNYLLARRRASLCIFTLTVYSRESVTAINATPKIRKEKLNLLPVSGMHRDPCWARTTRHLATAVSRCISPALHRTRDLCAPRTAQGEDEEASRRCGALVRISSHLLHDRKLASPRSTTLRCAILLRWRLLLLGLTLPRRGRRPLRCCRRRSSLFDRGHGPSLRMVACGPSRLVLALAPALVATAAHAPGDCVRQITAAQHQTRTSATSLAIYSIAAAASAVAAEVLVEAAEAIYGSVAWASLPKKTPWRISRLSFFIGAWH</sequence>
<accession>A0A6H5I6X1</accession>
<dbReference type="EMBL" id="CADCXV010000513">
    <property type="protein sequence ID" value="CAB0030672.1"/>
    <property type="molecule type" value="Genomic_DNA"/>
</dbReference>
<proteinExistence type="predicted"/>
<organism evidence="1 2">
    <name type="scientific">Trichogramma brassicae</name>
    <dbReference type="NCBI Taxonomy" id="86971"/>
    <lineage>
        <taxon>Eukaryota</taxon>
        <taxon>Metazoa</taxon>
        <taxon>Ecdysozoa</taxon>
        <taxon>Arthropoda</taxon>
        <taxon>Hexapoda</taxon>
        <taxon>Insecta</taxon>
        <taxon>Pterygota</taxon>
        <taxon>Neoptera</taxon>
        <taxon>Endopterygota</taxon>
        <taxon>Hymenoptera</taxon>
        <taxon>Apocrita</taxon>
        <taxon>Proctotrupomorpha</taxon>
        <taxon>Chalcidoidea</taxon>
        <taxon>Trichogrammatidae</taxon>
        <taxon>Trichogramma</taxon>
    </lineage>
</organism>
<dbReference type="Proteomes" id="UP000479190">
    <property type="component" value="Unassembled WGS sequence"/>
</dbReference>
<dbReference type="AlphaFoldDB" id="A0A6H5I6X1"/>
<name>A0A6H5I6X1_9HYME</name>
<reference evidence="1 2" key="1">
    <citation type="submission" date="2020-02" db="EMBL/GenBank/DDBJ databases">
        <authorList>
            <person name="Ferguson B K."/>
        </authorList>
    </citation>
    <scope>NUCLEOTIDE SEQUENCE [LARGE SCALE GENOMIC DNA]</scope>
</reference>
<protein>
    <submittedName>
        <fullName evidence="1">Uncharacterized protein</fullName>
    </submittedName>
</protein>
<gene>
    <name evidence="1" type="ORF">TBRA_LOCUS2668</name>
</gene>